<dbReference type="PROSITE" id="PS50983">
    <property type="entry name" value="FE_B12_PBP"/>
    <property type="match status" value="1"/>
</dbReference>
<keyword evidence="5 6" id="KW-0732">Signal</keyword>
<gene>
    <name evidence="8" type="ORF">FPZ08_04950</name>
</gene>
<dbReference type="GO" id="GO:0030288">
    <property type="term" value="C:outer membrane-bounded periplasmic space"/>
    <property type="evidence" value="ECO:0007669"/>
    <property type="project" value="TreeGrafter"/>
</dbReference>
<evidence type="ECO:0000256" key="2">
    <source>
        <dbReference type="ARBA" id="ARBA00008814"/>
    </source>
</evidence>
<dbReference type="PANTHER" id="PTHR30532:SF1">
    <property type="entry name" value="IRON(3+)-HYDROXAMATE-BINDING PROTEIN FHUD"/>
    <property type="match status" value="1"/>
</dbReference>
<keyword evidence="4" id="KW-0410">Iron transport</keyword>
<dbReference type="GO" id="GO:1901678">
    <property type="term" value="P:iron coordination entity transport"/>
    <property type="evidence" value="ECO:0007669"/>
    <property type="project" value="UniProtKB-ARBA"/>
</dbReference>
<evidence type="ECO:0000256" key="1">
    <source>
        <dbReference type="ARBA" id="ARBA00004196"/>
    </source>
</evidence>
<evidence type="ECO:0000259" key="7">
    <source>
        <dbReference type="PROSITE" id="PS50983"/>
    </source>
</evidence>
<evidence type="ECO:0000256" key="5">
    <source>
        <dbReference type="ARBA" id="ARBA00022729"/>
    </source>
</evidence>
<evidence type="ECO:0000313" key="8">
    <source>
        <dbReference type="EMBL" id="QDZ10149.1"/>
    </source>
</evidence>
<feature type="signal peptide" evidence="6">
    <location>
        <begin position="1"/>
        <end position="28"/>
    </location>
</feature>
<dbReference type="Pfam" id="PF01497">
    <property type="entry name" value="Peripla_BP_2"/>
    <property type="match status" value="1"/>
</dbReference>
<dbReference type="InterPro" id="IPR051313">
    <property type="entry name" value="Bact_iron-sidero_bind"/>
</dbReference>
<evidence type="ECO:0000256" key="6">
    <source>
        <dbReference type="SAM" id="SignalP"/>
    </source>
</evidence>
<keyword evidence="4" id="KW-0406">Ion transport</keyword>
<comment type="similarity">
    <text evidence="2">Belongs to the bacterial solute-binding protein 8 family.</text>
</comment>
<comment type="subcellular location">
    <subcellularLocation>
        <location evidence="1">Cell envelope</location>
    </subcellularLocation>
</comment>
<organism evidence="8 9">
    <name type="scientific">Devosia ginsengisoli</name>
    <dbReference type="NCBI Taxonomy" id="400770"/>
    <lineage>
        <taxon>Bacteria</taxon>
        <taxon>Pseudomonadati</taxon>
        <taxon>Pseudomonadota</taxon>
        <taxon>Alphaproteobacteria</taxon>
        <taxon>Hyphomicrobiales</taxon>
        <taxon>Devosiaceae</taxon>
        <taxon>Devosia</taxon>
    </lineage>
</organism>
<dbReference type="Proteomes" id="UP000315364">
    <property type="component" value="Chromosome"/>
</dbReference>
<dbReference type="AlphaFoldDB" id="A0A5B8LQC1"/>
<keyword evidence="9" id="KW-1185">Reference proteome</keyword>
<feature type="chain" id="PRO_5022833039" evidence="6">
    <location>
        <begin position="29"/>
        <end position="340"/>
    </location>
</feature>
<feature type="domain" description="Fe/B12 periplasmic-binding" evidence="7">
    <location>
        <begin position="74"/>
        <end position="340"/>
    </location>
</feature>
<dbReference type="InterPro" id="IPR002491">
    <property type="entry name" value="ABC_transptr_periplasmic_BD"/>
</dbReference>
<name>A0A5B8LQC1_9HYPH</name>
<dbReference type="PANTHER" id="PTHR30532">
    <property type="entry name" value="IRON III DICITRATE-BINDING PERIPLASMIC PROTEIN"/>
    <property type="match status" value="1"/>
</dbReference>
<keyword evidence="3" id="KW-0813">Transport</keyword>
<protein>
    <submittedName>
        <fullName evidence="8">ABC transporter substrate-binding protein</fullName>
    </submittedName>
</protein>
<dbReference type="Gene3D" id="3.40.50.1980">
    <property type="entry name" value="Nitrogenase molybdenum iron protein domain"/>
    <property type="match status" value="2"/>
</dbReference>
<evidence type="ECO:0000313" key="9">
    <source>
        <dbReference type="Proteomes" id="UP000315364"/>
    </source>
</evidence>
<dbReference type="KEGG" id="dea:FPZ08_04950"/>
<evidence type="ECO:0000256" key="4">
    <source>
        <dbReference type="ARBA" id="ARBA00022496"/>
    </source>
</evidence>
<reference evidence="8 9" key="1">
    <citation type="submission" date="2019-07" db="EMBL/GenBank/DDBJ databases">
        <title>Full genome sequence of Devosia sp. Gsoil 520.</title>
        <authorList>
            <person name="Im W.-T."/>
        </authorList>
    </citation>
    <scope>NUCLEOTIDE SEQUENCE [LARGE SCALE GENOMIC DNA]</scope>
    <source>
        <strain evidence="8 9">Gsoil 520</strain>
    </source>
</reference>
<dbReference type="RefSeq" id="WP_146288953.1">
    <property type="nucleotide sequence ID" value="NZ_CP042304.1"/>
</dbReference>
<dbReference type="EMBL" id="CP042304">
    <property type="protein sequence ID" value="QDZ10149.1"/>
    <property type="molecule type" value="Genomic_DNA"/>
</dbReference>
<keyword evidence="4" id="KW-0408">Iron</keyword>
<sequence length="340" mass="36225">MFVASHVRPVLALVGSVALCLSPMAAGAVETGSAQCGDYSAPAFPALAPIAAAEGSTTVVSEFGDVELPTAPGAALGMYTTDVDILIWLGYPLTNSQPIRGDSGYQTFPCFFPPEPLKGITTFGNYPEYSYEQILRAEPDFILNGLGYDEAVNERLPQIAPTYSVNAFDGRSWQAHFRETAEALGRLDRYDAWLDIYESRLAEVKAAIGDNAGAVVAPLSYWDGSFNASCYAGVECTVFRDLGLTIYEGALADGGNGVSLGAEQAGELAGIDYIFTTVGVGETGMTEHEERMADAARNPVWAQLDVVRNGHIVPFEMEMVYGSPSGQLAFLKVVAKALSQ</sequence>
<accession>A0A5B8LQC1</accession>
<dbReference type="SUPFAM" id="SSF53807">
    <property type="entry name" value="Helical backbone' metal receptor"/>
    <property type="match status" value="1"/>
</dbReference>
<evidence type="ECO:0000256" key="3">
    <source>
        <dbReference type="ARBA" id="ARBA00022448"/>
    </source>
</evidence>
<dbReference type="OrthoDB" id="1846031at2"/>
<proteinExistence type="inferred from homology"/>